<dbReference type="EMBL" id="KL251520">
    <property type="protein sequence ID" value="KGB40607.1"/>
    <property type="molecule type" value="Genomic_DNA"/>
</dbReference>
<proteinExistence type="predicted"/>
<accession>A0A095A1C5</accession>
<sequence length="70" mass="8629">MRRYSGQKNVSIIYDLDRDHNPSFQQQRRSFNNITIVPVEERQRRLSFRIRSELTRYNYSESIFQPYMVP</sequence>
<protein>
    <submittedName>
        <fullName evidence="1">Uncharacterized protein</fullName>
    </submittedName>
</protein>
<organism evidence="1">
    <name type="scientific">Schistosoma haematobium</name>
    <name type="common">Blood fluke</name>
    <dbReference type="NCBI Taxonomy" id="6185"/>
    <lineage>
        <taxon>Eukaryota</taxon>
        <taxon>Metazoa</taxon>
        <taxon>Spiralia</taxon>
        <taxon>Lophotrochozoa</taxon>
        <taxon>Platyhelminthes</taxon>
        <taxon>Trematoda</taxon>
        <taxon>Digenea</taxon>
        <taxon>Strigeidida</taxon>
        <taxon>Schistosomatoidea</taxon>
        <taxon>Schistosomatidae</taxon>
        <taxon>Schistosoma</taxon>
    </lineage>
</organism>
<evidence type="ECO:0000313" key="1">
    <source>
        <dbReference type="EMBL" id="KGB40607.1"/>
    </source>
</evidence>
<gene>
    <name evidence="1" type="ORF">MS3_09084</name>
</gene>
<reference evidence="1" key="1">
    <citation type="journal article" date="2012" name="Nat. Genet.">
        <title>Whole-genome sequence of Schistosoma haematobium.</title>
        <authorList>
            <person name="Young N.D."/>
            <person name="Jex A.R."/>
            <person name="Li B."/>
            <person name="Liu S."/>
            <person name="Yang L."/>
            <person name="Xiong Z."/>
            <person name="Li Y."/>
            <person name="Cantacessi C."/>
            <person name="Hall R.S."/>
            <person name="Xu X."/>
            <person name="Chen F."/>
            <person name="Wu X."/>
            <person name="Zerlotini A."/>
            <person name="Oliveira G."/>
            <person name="Hofmann A."/>
            <person name="Zhang G."/>
            <person name="Fang X."/>
            <person name="Kang Y."/>
            <person name="Campbell B.E."/>
            <person name="Loukas A."/>
            <person name="Ranganathan S."/>
            <person name="Rollinson D."/>
            <person name="Rinaldi G."/>
            <person name="Brindley P.J."/>
            <person name="Yang H."/>
            <person name="Wang J."/>
            <person name="Wang J."/>
            <person name="Gasser R.B."/>
        </authorList>
    </citation>
    <scope>NUCLEOTIDE SEQUENCE [LARGE SCALE GENOMIC DNA]</scope>
</reference>
<name>A0A095A1C5_SCHHA</name>
<dbReference type="AlphaFoldDB" id="A0A095A1C5"/>